<evidence type="ECO:0000256" key="6">
    <source>
        <dbReference type="ARBA" id="ARBA00022776"/>
    </source>
</evidence>
<gene>
    <name evidence="13" type="ORF">P5673_000971</name>
</gene>
<evidence type="ECO:0000256" key="3">
    <source>
        <dbReference type="ARBA" id="ARBA00013793"/>
    </source>
</evidence>
<keyword evidence="4" id="KW-0158">Chromosome</keyword>
<evidence type="ECO:0000256" key="4">
    <source>
        <dbReference type="ARBA" id="ARBA00022454"/>
    </source>
</evidence>
<name>A0AAD9R5C4_ACRCE</name>
<evidence type="ECO:0000256" key="7">
    <source>
        <dbReference type="ARBA" id="ARBA00022838"/>
    </source>
</evidence>
<dbReference type="InterPro" id="IPR008685">
    <property type="entry name" value="Centromere_Mis12"/>
</dbReference>
<organism evidence="13 14">
    <name type="scientific">Acropora cervicornis</name>
    <name type="common">Staghorn coral</name>
    <dbReference type="NCBI Taxonomy" id="6130"/>
    <lineage>
        <taxon>Eukaryota</taxon>
        <taxon>Metazoa</taxon>
        <taxon>Cnidaria</taxon>
        <taxon>Anthozoa</taxon>
        <taxon>Hexacorallia</taxon>
        <taxon>Scleractinia</taxon>
        <taxon>Astrocoeniina</taxon>
        <taxon>Acroporidae</taxon>
        <taxon>Acropora</taxon>
    </lineage>
</organism>
<accession>A0AAD9R5C4</accession>
<evidence type="ECO:0000256" key="5">
    <source>
        <dbReference type="ARBA" id="ARBA00022618"/>
    </source>
</evidence>
<dbReference type="PANTHER" id="PTHR14527">
    <property type="entry name" value="PROTEIN MIS12 HOMOLOG"/>
    <property type="match status" value="1"/>
</dbReference>
<sequence>MDSNDRKTRENEYEAQFFGFTPEPFVNGVYNAVNDYVADCFQELETQIKSEPSMSSNASQEQLRVESEKMIKNFYRSMDGAFDRFEIYVKKNILKIPPHVLLPEDKVQDGHQYTVEDEKEIEKEIDEIERKIKAARYVNSELKQEREELDIALAQLEGLSKQMDEIQDAFKESGGIKKSIISVHEKAEKVHDLIAEGINSGMLQVQNTNDNEDSSETKTKKIKLN</sequence>
<dbReference type="AlphaFoldDB" id="A0AAD9R5C4"/>
<keyword evidence="14" id="KW-1185">Reference proteome</keyword>
<dbReference type="GO" id="GO:0000444">
    <property type="term" value="C:MIS12/MIND type complex"/>
    <property type="evidence" value="ECO:0007669"/>
    <property type="project" value="TreeGrafter"/>
</dbReference>
<comment type="caution">
    <text evidence="13">The sequence shown here is derived from an EMBL/GenBank/DDBJ whole genome shotgun (WGS) entry which is preliminary data.</text>
</comment>
<evidence type="ECO:0000256" key="2">
    <source>
        <dbReference type="ARBA" id="ARBA00008643"/>
    </source>
</evidence>
<keyword evidence="9" id="KW-0131">Cell cycle</keyword>
<evidence type="ECO:0000256" key="11">
    <source>
        <dbReference type="SAM" id="Coils"/>
    </source>
</evidence>
<reference evidence="13" key="2">
    <citation type="journal article" date="2023" name="Science">
        <title>Genomic signatures of disease resistance in endangered staghorn corals.</title>
        <authorList>
            <person name="Vollmer S.V."/>
            <person name="Selwyn J.D."/>
            <person name="Despard B.A."/>
            <person name="Roesel C.L."/>
        </authorList>
    </citation>
    <scope>NUCLEOTIDE SEQUENCE</scope>
    <source>
        <strain evidence="13">K2</strain>
    </source>
</reference>
<proteinExistence type="inferred from homology"/>
<dbReference type="GO" id="GO:0005634">
    <property type="term" value="C:nucleus"/>
    <property type="evidence" value="ECO:0007669"/>
    <property type="project" value="InterPro"/>
</dbReference>
<comment type="subcellular location">
    <subcellularLocation>
        <location evidence="1">Chromosome</location>
        <location evidence="1">Centromere</location>
        <location evidence="1">Kinetochore</location>
    </subcellularLocation>
</comment>
<evidence type="ECO:0000256" key="12">
    <source>
        <dbReference type="SAM" id="MobiDB-lite"/>
    </source>
</evidence>
<feature type="coiled-coil region" evidence="11">
    <location>
        <begin position="118"/>
        <end position="169"/>
    </location>
</feature>
<comment type="similarity">
    <text evidence="2">Belongs to the mis12 family.</text>
</comment>
<evidence type="ECO:0000256" key="10">
    <source>
        <dbReference type="ARBA" id="ARBA00023328"/>
    </source>
</evidence>
<dbReference type="EMBL" id="JARQWQ010000002">
    <property type="protein sequence ID" value="KAK2573326.1"/>
    <property type="molecule type" value="Genomic_DNA"/>
</dbReference>
<keyword evidence="5" id="KW-0132">Cell division</keyword>
<protein>
    <recommendedName>
        <fullName evidence="3">Protein MIS12 homolog</fullName>
    </recommendedName>
</protein>
<feature type="region of interest" description="Disordered" evidence="12">
    <location>
        <begin position="204"/>
        <end position="225"/>
    </location>
</feature>
<dbReference type="GO" id="GO:0051382">
    <property type="term" value="P:kinetochore assembly"/>
    <property type="evidence" value="ECO:0007669"/>
    <property type="project" value="TreeGrafter"/>
</dbReference>
<dbReference type="GO" id="GO:0051301">
    <property type="term" value="P:cell division"/>
    <property type="evidence" value="ECO:0007669"/>
    <property type="project" value="UniProtKB-KW"/>
</dbReference>
<dbReference type="Pfam" id="PF05859">
    <property type="entry name" value="Mis12"/>
    <property type="match status" value="1"/>
</dbReference>
<evidence type="ECO:0000256" key="1">
    <source>
        <dbReference type="ARBA" id="ARBA00004629"/>
    </source>
</evidence>
<evidence type="ECO:0000313" key="14">
    <source>
        <dbReference type="Proteomes" id="UP001249851"/>
    </source>
</evidence>
<keyword evidence="10" id="KW-0137">Centromere</keyword>
<dbReference type="GO" id="GO:0000070">
    <property type="term" value="P:mitotic sister chromatid segregation"/>
    <property type="evidence" value="ECO:0007669"/>
    <property type="project" value="TreeGrafter"/>
</dbReference>
<evidence type="ECO:0000313" key="13">
    <source>
        <dbReference type="EMBL" id="KAK2573326.1"/>
    </source>
</evidence>
<keyword evidence="8 11" id="KW-0175">Coiled coil</keyword>
<dbReference type="PANTHER" id="PTHR14527:SF2">
    <property type="entry name" value="PROTEIN MIS12 HOMOLOG"/>
    <property type="match status" value="1"/>
</dbReference>
<keyword evidence="6" id="KW-0498">Mitosis</keyword>
<evidence type="ECO:0000256" key="9">
    <source>
        <dbReference type="ARBA" id="ARBA00023306"/>
    </source>
</evidence>
<reference evidence="13" key="1">
    <citation type="journal article" date="2023" name="G3 (Bethesda)">
        <title>Whole genome assembly and annotation of the endangered Caribbean coral Acropora cervicornis.</title>
        <authorList>
            <person name="Selwyn J.D."/>
            <person name="Vollmer S.V."/>
        </authorList>
    </citation>
    <scope>NUCLEOTIDE SEQUENCE</scope>
    <source>
        <strain evidence="13">K2</strain>
    </source>
</reference>
<dbReference type="Proteomes" id="UP001249851">
    <property type="component" value="Unassembled WGS sequence"/>
</dbReference>
<evidence type="ECO:0000256" key="8">
    <source>
        <dbReference type="ARBA" id="ARBA00023054"/>
    </source>
</evidence>
<keyword evidence="7" id="KW-0995">Kinetochore</keyword>